<evidence type="ECO:0000313" key="2">
    <source>
        <dbReference type="Proteomes" id="UP000032142"/>
    </source>
</evidence>
<keyword evidence="2" id="KW-1185">Reference proteome</keyword>
<organism evidence="1 2">
    <name type="scientific">Gossypium arboreum</name>
    <name type="common">Tree cotton</name>
    <name type="synonym">Gossypium nanking</name>
    <dbReference type="NCBI Taxonomy" id="29729"/>
    <lineage>
        <taxon>Eukaryota</taxon>
        <taxon>Viridiplantae</taxon>
        <taxon>Streptophyta</taxon>
        <taxon>Embryophyta</taxon>
        <taxon>Tracheophyta</taxon>
        <taxon>Spermatophyta</taxon>
        <taxon>Magnoliopsida</taxon>
        <taxon>eudicotyledons</taxon>
        <taxon>Gunneridae</taxon>
        <taxon>Pentapetalae</taxon>
        <taxon>rosids</taxon>
        <taxon>malvids</taxon>
        <taxon>Malvales</taxon>
        <taxon>Malvaceae</taxon>
        <taxon>Malvoideae</taxon>
        <taxon>Gossypium</taxon>
    </lineage>
</organism>
<proteinExistence type="predicted"/>
<dbReference type="AlphaFoldDB" id="A0A0B0N7V5"/>
<name>A0A0B0N7V5_GOSAR</name>
<reference evidence="2" key="1">
    <citation type="submission" date="2014-09" db="EMBL/GenBank/DDBJ databases">
        <authorList>
            <person name="Mudge J."/>
            <person name="Ramaraj T."/>
            <person name="Lindquist I.E."/>
            <person name="Bharti A.K."/>
            <person name="Sundararajan A."/>
            <person name="Cameron C.T."/>
            <person name="Woodward J.E."/>
            <person name="May G.D."/>
            <person name="Brubaker C."/>
            <person name="Broadhvest J."/>
            <person name="Wilkins T.A."/>
        </authorList>
    </citation>
    <scope>NUCLEOTIDE SEQUENCE</scope>
    <source>
        <strain evidence="2">cv. AKA8401</strain>
    </source>
</reference>
<evidence type="ECO:0000313" key="1">
    <source>
        <dbReference type="EMBL" id="KHG07929.1"/>
    </source>
</evidence>
<dbReference type="EMBL" id="JRRC01485283">
    <property type="protein sequence ID" value="KHG07929.1"/>
    <property type="molecule type" value="Genomic_DNA"/>
</dbReference>
<accession>A0A0B0N7V5</accession>
<comment type="caution">
    <text evidence="1">The sequence shown here is derived from an EMBL/GenBank/DDBJ whole genome shotgun (WGS) entry which is preliminary data.</text>
</comment>
<sequence length="65" mass="7651">MTIDIILITSLYMPYLHIHKFESTNRQMDSVMCNSELSETSELTNLSYRSDKNYQLFVNILFSPI</sequence>
<gene>
    <name evidence="1" type="ORF">F383_35077</name>
</gene>
<protein>
    <submittedName>
        <fullName evidence="1">Islet amyloid polypeptide</fullName>
    </submittedName>
</protein>
<dbReference type="Proteomes" id="UP000032142">
    <property type="component" value="Unassembled WGS sequence"/>
</dbReference>